<dbReference type="AlphaFoldDB" id="A0A5B9QNB3"/>
<dbReference type="Pfam" id="PF09850">
    <property type="entry name" value="DotU"/>
    <property type="match status" value="1"/>
</dbReference>
<name>A0A5B9QNB3_9BACT</name>
<sequence>MRIETAELVDPILYRTWQWREAASTAQQIDTAPIRAELKQLLTRVQTAEQAAGWTNNGDYLGLSYALACWIDEIMTADRVVGEAWNENKLEGDLFGSNDRAWMFWRQAELAETLGRTDDLAVFFLCAQLGFTGQYRSSPEKLAAWTHRTRLQLGLVPELTLPFTHDLPPATDAAPLRGGAVLQRAGYVGWAAAVLLLPTLSYLAVVTWTR</sequence>
<dbReference type="KEGG" id="rul:UC8_26120"/>
<dbReference type="Gene3D" id="1.25.40.590">
    <property type="entry name" value="Type IV / VI secretion system, DotU"/>
    <property type="match status" value="1"/>
</dbReference>
<feature type="domain" description="Type IV / VI secretion system DotU" evidence="2">
    <location>
        <begin position="9"/>
        <end position="203"/>
    </location>
</feature>
<keyword evidence="1" id="KW-0472">Membrane</keyword>
<keyword evidence="1" id="KW-0812">Transmembrane</keyword>
<proteinExistence type="predicted"/>
<accession>A0A5B9QNB3</accession>
<gene>
    <name evidence="3" type="ORF">UC8_26120</name>
</gene>
<keyword evidence="1" id="KW-1133">Transmembrane helix</keyword>
<protein>
    <recommendedName>
        <fullName evidence="2">Type IV / VI secretion system DotU domain-containing protein</fullName>
    </recommendedName>
</protein>
<feature type="transmembrane region" description="Helical" evidence="1">
    <location>
        <begin position="187"/>
        <end position="208"/>
    </location>
</feature>
<evidence type="ECO:0000259" key="2">
    <source>
        <dbReference type="Pfam" id="PF09850"/>
    </source>
</evidence>
<dbReference type="Proteomes" id="UP000325286">
    <property type="component" value="Chromosome"/>
</dbReference>
<reference evidence="3 4" key="1">
    <citation type="submission" date="2019-08" db="EMBL/GenBank/DDBJ databases">
        <title>Deep-cultivation of Planctomycetes and their phenomic and genomic characterization uncovers novel biology.</title>
        <authorList>
            <person name="Wiegand S."/>
            <person name="Jogler M."/>
            <person name="Boedeker C."/>
            <person name="Pinto D."/>
            <person name="Vollmers J."/>
            <person name="Rivas-Marin E."/>
            <person name="Kohn T."/>
            <person name="Peeters S.H."/>
            <person name="Heuer A."/>
            <person name="Rast P."/>
            <person name="Oberbeckmann S."/>
            <person name="Bunk B."/>
            <person name="Jeske O."/>
            <person name="Meyerdierks A."/>
            <person name="Storesund J.E."/>
            <person name="Kallscheuer N."/>
            <person name="Luecker S."/>
            <person name="Lage O.M."/>
            <person name="Pohl T."/>
            <person name="Merkel B.J."/>
            <person name="Hornburger P."/>
            <person name="Mueller R.-W."/>
            <person name="Bruemmer F."/>
            <person name="Labrenz M."/>
            <person name="Spormann A.M."/>
            <person name="Op den Camp H."/>
            <person name="Overmann J."/>
            <person name="Amann R."/>
            <person name="Jetten M.S.M."/>
            <person name="Mascher T."/>
            <person name="Medema M.H."/>
            <person name="Devos D.P."/>
            <person name="Kaster A.-K."/>
            <person name="Ovreas L."/>
            <person name="Rohde M."/>
            <person name="Galperin M.Y."/>
            <person name="Jogler C."/>
        </authorList>
    </citation>
    <scope>NUCLEOTIDE SEQUENCE [LARGE SCALE GENOMIC DNA]</scope>
    <source>
        <strain evidence="3 4">UC8</strain>
    </source>
</reference>
<evidence type="ECO:0000256" key="1">
    <source>
        <dbReference type="SAM" id="Phobius"/>
    </source>
</evidence>
<dbReference type="InterPro" id="IPR038522">
    <property type="entry name" value="T4/T6SS_DotU_sf"/>
</dbReference>
<evidence type="ECO:0000313" key="3">
    <source>
        <dbReference type="EMBL" id="QEG40597.1"/>
    </source>
</evidence>
<evidence type="ECO:0000313" key="4">
    <source>
        <dbReference type="Proteomes" id="UP000325286"/>
    </source>
</evidence>
<keyword evidence="4" id="KW-1185">Reference proteome</keyword>
<organism evidence="3 4">
    <name type="scientific">Roseimaritima ulvae</name>
    <dbReference type="NCBI Taxonomy" id="980254"/>
    <lineage>
        <taxon>Bacteria</taxon>
        <taxon>Pseudomonadati</taxon>
        <taxon>Planctomycetota</taxon>
        <taxon>Planctomycetia</taxon>
        <taxon>Pirellulales</taxon>
        <taxon>Pirellulaceae</taxon>
        <taxon>Roseimaritima</taxon>
    </lineage>
</organism>
<dbReference type="RefSeq" id="WP_068130794.1">
    <property type="nucleotide sequence ID" value="NZ_CP042914.1"/>
</dbReference>
<dbReference type="InterPro" id="IPR017732">
    <property type="entry name" value="T4/T6SS_DotU"/>
</dbReference>
<dbReference type="EMBL" id="CP042914">
    <property type="protein sequence ID" value="QEG40597.1"/>
    <property type="molecule type" value="Genomic_DNA"/>
</dbReference>